<dbReference type="Proteomes" id="UP001549076">
    <property type="component" value="Unassembled WGS sequence"/>
</dbReference>
<organism evidence="1 2">
    <name type="scientific">Aquamicrobium terrae</name>
    <dbReference type="NCBI Taxonomy" id="1324945"/>
    <lineage>
        <taxon>Bacteria</taxon>
        <taxon>Pseudomonadati</taxon>
        <taxon>Pseudomonadota</taxon>
        <taxon>Alphaproteobacteria</taxon>
        <taxon>Hyphomicrobiales</taxon>
        <taxon>Phyllobacteriaceae</taxon>
        <taxon>Aquamicrobium</taxon>
    </lineage>
</organism>
<dbReference type="RefSeq" id="WP_354194197.1">
    <property type="nucleotide sequence ID" value="NZ_JBEPML010000005.1"/>
</dbReference>
<gene>
    <name evidence="1" type="ORF">ABID37_002015</name>
</gene>
<evidence type="ECO:0000313" key="2">
    <source>
        <dbReference type="Proteomes" id="UP001549076"/>
    </source>
</evidence>
<reference evidence="1 2" key="1">
    <citation type="submission" date="2024-06" db="EMBL/GenBank/DDBJ databases">
        <title>Genomic Encyclopedia of Type Strains, Phase IV (KMG-IV): sequencing the most valuable type-strain genomes for metagenomic binning, comparative biology and taxonomic classification.</title>
        <authorList>
            <person name="Goeker M."/>
        </authorList>
    </citation>
    <scope>NUCLEOTIDE SEQUENCE [LARGE SCALE GENOMIC DNA]</scope>
    <source>
        <strain evidence="1 2">DSM 27865</strain>
    </source>
</reference>
<comment type="caution">
    <text evidence="1">The sequence shown here is derived from an EMBL/GenBank/DDBJ whole genome shotgun (WGS) entry which is preliminary data.</text>
</comment>
<name>A0ABV2MYC5_9HYPH</name>
<proteinExistence type="predicted"/>
<evidence type="ECO:0000313" key="1">
    <source>
        <dbReference type="EMBL" id="MET3791807.1"/>
    </source>
</evidence>
<sequence length="245" mass="27647">MSILEKPFYHIGEVCARWNMGEHDLAAFVLAGELTLSATVAGVRVIHGIVEEVDINQWEKIPEGHRYIIGTIDIMRDDAWTVLREGCHGITHLKVPEDEYIAIDDYRWSNGYTVCRDDLVICRAEIDRFEAAHLGLAAMVGKDGRGNREAGIADGSDDARNRPRTGAPVKYDWDGFWVEVCRRIYEDGVPATQGELVRLMQDWFGKSGRHMPDVSTLKKKVSPLWRQIAPRGSDSTLEGGERRRV</sequence>
<keyword evidence="2" id="KW-1185">Reference proteome</keyword>
<accession>A0ABV2MYC5</accession>
<protein>
    <submittedName>
        <fullName evidence="1">Uncharacterized protein</fullName>
    </submittedName>
</protein>
<dbReference type="EMBL" id="JBEPML010000005">
    <property type="protein sequence ID" value="MET3791807.1"/>
    <property type="molecule type" value="Genomic_DNA"/>
</dbReference>